<feature type="compositionally biased region" description="Basic and acidic residues" evidence="1">
    <location>
        <begin position="84"/>
        <end position="95"/>
    </location>
</feature>
<evidence type="ECO:0000313" key="2">
    <source>
        <dbReference type="EMBL" id="KAF1916574.1"/>
    </source>
</evidence>
<reference evidence="2" key="1">
    <citation type="journal article" date="2020" name="Stud. Mycol.">
        <title>101 Dothideomycetes genomes: a test case for predicting lifestyles and emergence of pathogens.</title>
        <authorList>
            <person name="Haridas S."/>
            <person name="Albert R."/>
            <person name="Binder M."/>
            <person name="Bloem J."/>
            <person name="Labutti K."/>
            <person name="Salamov A."/>
            <person name="Andreopoulos B."/>
            <person name="Baker S."/>
            <person name="Barry K."/>
            <person name="Bills G."/>
            <person name="Bluhm B."/>
            <person name="Cannon C."/>
            <person name="Castanera R."/>
            <person name="Culley D."/>
            <person name="Daum C."/>
            <person name="Ezra D."/>
            <person name="Gonzalez J."/>
            <person name="Henrissat B."/>
            <person name="Kuo A."/>
            <person name="Liang C."/>
            <person name="Lipzen A."/>
            <person name="Lutzoni F."/>
            <person name="Magnuson J."/>
            <person name="Mondo S."/>
            <person name="Nolan M."/>
            <person name="Ohm R."/>
            <person name="Pangilinan J."/>
            <person name="Park H.-J."/>
            <person name="Ramirez L."/>
            <person name="Alfaro M."/>
            <person name="Sun H."/>
            <person name="Tritt A."/>
            <person name="Yoshinaga Y."/>
            <person name="Zwiers L.-H."/>
            <person name="Turgeon B."/>
            <person name="Goodwin S."/>
            <person name="Spatafora J."/>
            <person name="Crous P."/>
            <person name="Grigoriev I."/>
        </authorList>
    </citation>
    <scope>NUCLEOTIDE SEQUENCE</scope>
    <source>
        <strain evidence="2">HMLAC05119</strain>
    </source>
</reference>
<feature type="region of interest" description="Disordered" evidence="1">
    <location>
        <begin position="20"/>
        <end position="142"/>
    </location>
</feature>
<protein>
    <submittedName>
        <fullName evidence="2">Uncharacterized protein</fullName>
    </submittedName>
</protein>
<dbReference type="Proteomes" id="UP000800096">
    <property type="component" value="Unassembled WGS sequence"/>
</dbReference>
<dbReference type="OrthoDB" id="4521980at2759"/>
<evidence type="ECO:0000256" key="1">
    <source>
        <dbReference type="SAM" id="MobiDB-lite"/>
    </source>
</evidence>
<dbReference type="EMBL" id="ML979135">
    <property type="protein sequence ID" value="KAF1916574.1"/>
    <property type="molecule type" value="Genomic_DNA"/>
</dbReference>
<name>A0A6A5QPW6_AMPQU</name>
<sequence>MLADDQPRPHQRKLSLLRHFSRRTSNETSNTADNHAVYNNVIRPTSRSPWRSPQRSMLPSPPLSPASSKNDSVLDLGRSHSPHLTKDKTYRKDRTITISQRNEVPQIVRERLSRESSLSSTSSTASARVPANAIPTKPFPTSPQSQVRVTAWDVYLPPAQVHALYLGYLPYEMSDKWFIYSEGPDAMGKLKVHFHRSWTGTNIAELFVVMDVKGGGAGKIVGVKWVGGDDVGSGGRMDGSEVKSLIRTTVSSVMGFELEDGK</sequence>
<organism evidence="2 3">
    <name type="scientific">Ampelomyces quisqualis</name>
    <name type="common">Powdery mildew agent</name>
    <dbReference type="NCBI Taxonomy" id="50730"/>
    <lineage>
        <taxon>Eukaryota</taxon>
        <taxon>Fungi</taxon>
        <taxon>Dikarya</taxon>
        <taxon>Ascomycota</taxon>
        <taxon>Pezizomycotina</taxon>
        <taxon>Dothideomycetes</taxon>
        <taxon>Pleosporomycetidae</taxon>
        <taxon>Pleosporales</taxon>
        <taxon>Pleosporineae</taxon>
        <taxon>Phaeosphaeriaceae</taxon>
        <taxon>Ampelomyces</taxon>
    </lineage>
</organism>
<feature type="compositionally biased region" description="Low complexity" evidence="1">
    <location>
        <begin position="115"/>
        <end position="128"/>
    </location>
</feature>
<evidence type="ECO:0000313" key="3">
    <source>
        <dbReference type="Proteomes" id="UP000800096"/>
    </source>
</evidence>
<keyword evidence="3" id="KW-1185">Reference proteome</keyword>
<proteinExistence type="predicted"/>
<gene>
    <name evidence="2" type="ORF">BDU57DRAFT_516771</name>
</gene>
<dbReference type="AlphaFoldDB" id="A0A6A5QPW6"/>
<accession>A0A6A5QPW6</accession>